<feature type="transmembrane region" description="Helical" evidence="2">
    <location>
        <begin position="109"/>
        <end position="130"/>
    </location>
</feature>
<comment type="caution">
    <text evidence="4">The sequence shown here is derived from an EMBL/GenBank/DDBJ whole genome shotgun (WGS) entry which is preliminary data.</text>
</comment>
<accession>A0A7W3J5Z0</accession>
<dbReference type="InterPro" id="IPR025565">
    <property type="entry name" value="DUF4328"/>
</dbReference>
<proteinExistence type="predicted"/>
<dbReference type="Pfam" id="PF14219">
    <property type="entry name" value="DUF4328"/>
    <property type="match status" value="1"/>
</dbReference>
<feature type="transmembrane region" description="Helical" evidence="2">
    <location>
        <begin position="222"/>
        <end position="243"/>
    </location>
</feature>
<keyword evidence="5" id="KW-1185">Reference proteome</keyword>
<dbReference type="AlphaFoldDB" id="A0A7W3J5Z0"/>
<protein>
    <recommendedName>
        <fullName evidence="3">DUF4328 domain-containing protein</fullName>
    </recommendedName>
</protein>
<feature type="compositionally biased region" description="Pro residues" evidence="1">
    <location>
        <begin position="1"/>
        <end position="24"/>
    </location>
</feature>
<feature type="transmembrane region" description="Helical" evidence="2">
    <location>
        <begin position="150"/>
        <end position="170"/>
    </location>
</feature>
<organism evidence="4 5">
    <name type="scientific">Promicromonospora sukumoe</name>
    <dbReference type="NCBI Taxonomy" id="88382"/>
    <lineage>
        <taxon>Bacteria</taxon>
        <taxon>Bacillati</taxon>
        <taxon>Actinomycetota</taxon>
        <taxon>Actinomycetes</taxon>
        <taxon>Micrococcales</taxon>
        <taxon>Promicromonosporaceae</taxon>
        <taxon>Promicromonospora</taxon>
    </lineage>
</organism>
<keyword evidence="2" id="KW-0472">Membrane</keyword>
<feature type="transmembrane region" description="Helical" evidence="2">
    <location>
        <begin position="182"/>
        <end position="202"/>
    </location>
</feature>
<evidence type="ECO:0000256" key="2">
    <source>
        <dbReference type="SAM" id="Phobius"/>
    </source>
</evidence>
<keyword evidence="2" id="KW-1133">Transmembrane helix</keyword>
<feature type="domain" description="DUF4328" evidence="3">
    <location>
        <begin position="106"/>
        <end position="247"/>
    </location>
</feature>
<reference evidence="4 5" key="1">
    <citation type="submission" date="2020-07" db="EMBL/GenBank/DDBJ databases">
        <title>Sequencing the genomes of 1000 actinobacteria strains.</title>
        <authorList>
            <person name="Klenk H.-P."/>
        </authorList>
    </citation>
    <scope>NUCLEOTIDE SEQUENCE [LARGE SCALE GENOMIC DNA]</scope>
    <source>
        <strain evidence="4 5">DSM 44121</strain>
    </source>
</reference>
<sequence>MTQDPFVPPAGPTFPAAPPVPTGPVAPGDSSTAGPTAGPVTAPYWTPQSARPPVRSAAGLGVAVIVLASVWTAVQVLVSLLAPEAVKALRRADLAGLGARDSNFTTYDAAGLLSVLVQVAAFLVTCFWLTASRNIATAVNPTFAHKRGPVWVWLGWVVPVVSLWFPFQVVRDVGRSTSRASVPAIGGWWAAWLVYLGTSNLAGRLTSSPTEGSAANAADVLVGMEGIATVSMIVALVLWVGIVRDITHAQRARIAALG</sequence>
<dbReference type="Proteomes" id="UP000540568">
    <property type="component" value="Unassembled WGS sequence"/>
</dbReference>
<dbReference type="RefSeq" id="WP_182614557.1">
    <property type="nucleotide sequence ID" value="NZ_BAAATF010000002.1"/>
</dbReference>
<gene>
    <name evidence="4" type="ORF">FHX71_000840</name>
</gene>
<evidence type="ECO:0000313" key="5">
    <source>
        <dbReference type="Proteomes" id="UP000540568"/>
    </source>
</evidence>
<evidence type="ECO:0000313" key="4">
    <source>
        <dbReference type="EMBL" id="MBA8806898.1"/>
    </source>
</evidence>
<keyword evidence="2" id="KW-0812">Transmembrane</keyword>
<feature type="region of interest" description="Disordered" evidence="1">
    <location>
        <begin position="1"/>
        <end position="46"/>
    </location>
</feature>
<feature type="transmembrane region" description="Helical" evidence="2">
    <location>
        <begin position="57"/>
        <end position="82"/>
    </location>
</feature>
<name>A0A7W3J5Z0_9MICO</name>
<evidence type="ECO:0000259" key="3">
    <source>
        <dbReference type="Pfam" id="PF14219"/>
    </source>
</evidence>
<evidence type="ECO:0000256" key="1">
    <source>
        <dbReference type="SAM" id="MobiDB-lite"/>
    </source>
</evidence>
<dbReference type="EMBL" id="JACGWV010000001">
    <property type="protein sequence ID" value="MBA8806898.1"/>
    <property type="molecule type" value="Genomic_DNA"/>
</dbReference>